<dbReference type="Proteomes" id="UP000008392">
    <property type="component" value="Chromosome"/>
</dbReference>
<feature type="region of interest" description="Disordered" evidence="1">
    <location>
        <begin position="22"/>
        <end position="59"/>
    </location>
</feature>
<reference evidence="2 3" key="2">
    <citation type="journal article" date="2006" name="J. Microbiol. Methods">
        <title>Genomic flank-sequencing of plasposon insertion sites for rapid identification of functional genes.</title>
        <authorList>
            <person name="Leveau J.H."/>
            <person name="Gerards S."/>
            <person name="Fritsche K."/>
            <person name="Zondag G."/>
            <person name="van Veen J.A."/>
        </authorList>
    </citation>
    <scope>NUCLEOTIDE SEQUENCE [LARGE SCALE GENOMIC DNA]</scope>
    <source>
        <strain evidence="2 3">Ter331</strain>
    </source>
</reference>
<gene>
    <name evidence="2" type="ordered locus">CFU_0476</name>
</gene>
<keyword evidence="3" id="KW-1185">Reference proteome</keyword>
<protein>
    <submittedName>
        <fullName evidence="2">Uncharacterized protein</fullName>
    </submittedName>
</protein>
<dbReference type="EMBL" id="CP002745">
    <property type="protein sequence ID" value="AEK60313.1"/>
    <property type="molecule type" value="Genomic_DNA"/>
</dbReference>
<proteinExistence type="predicted"/>
<feature type="compositionally biased region" description="Basic and acidic residues" evidence="1">
    <location>
        <begin position="35"/>
        <end position="50"/>
    </location>
</feature>
<organism evidence="2 3">
    <name type="scientific">Collimonas fungivorans (strain Ter331)</name>
    <dbReference type="NCBI Taxonomy" id="1005048"/>
    <lineage>
        <taxon>Bacteria</taxon>
        <taxon>Pseudomonadati</taxon>
        <taxon>Pseudomonadota</taxon>
        <taxon>Betaproteobacteria</taxon>
        <taxon>Burkholderiales</taxon>
        <taxon>Oxalobacteraceae</taxon>
        <taxon>Collimonas</taxon>
    </lineage>
</organism>
<accession>G0AGI3</accession>
<sequence length="59" mass="6450">MVAAYGGLAFERARRPEIVRDNLGHANLSTTSIDLHTEDDARHDATDPRLCDSTQGQAI</sequence>
<reference evidence="2 3" key="1">
    <citation type="journal article" date="2004" name="Environ. Microbiol.">
        <title>Phylogeny-function analysis of (meta)genomic libraries: screening for expression of ribosomal RNA genes by large-insert library fluorescent in situ hybridization (LIL-FISH).</title>
        <authorList>
            <person name="Leveau J.H."/>
            <person name="Gerards S."/>
            <person name="de Boer W."/>
            <person name="van Veen J.A."/>
        </authorList>
    </citation>
    <scope>NUCLEOTIDE SEQUENCE [LARGE SCALE GENOMIC DNA]</scope>
    <source>
        <strain evidence="2 3">Ter331</strain>
    </source>
</reference>
<reference evidence="2 3" key="4">
    <citation type="journal article" date="2010" name="Environ. Microbiol.">
        <title>The bacterial genus Collimonas: mycophagy, weathering and other adaptive solutions to life in oligotrophic soil environments.</title>
        <authorList>
            <person name="Leveau J.H."/>
            <person name="Uroz S."/>
            <person name="de Boer W."/>
        </authorList>
    </citation>
    <scope>NUCLEOTIDE SEQUENCE [LARGE SCALE GENOMIC DNA]</scope>
    <source>
        <strain evidence="2 3">Ter331</strain>
    </source>
</reference>
<dbReference type="HOGENOM" id="CLU_2952460_0_0_4"/>
<dbReference type="AlphaFoldDB" id="G0AGI3"/>
<reference evidence="2 3" key="3">
    <citation type="journal article" date="2008" name="FEMS Microbiol. Ecol.">
        <title>Identification and characterization of genes underlying chitinolysis in Collimonas fungivorans Ter331.</title>
        <authorList>
            <person name="Fritsche K."/>
            <person name="de Boer W."/>
            <person name="Gerards S."/>
            <person name="van den Berg M."/>
            <person name="van Veen J.A."/>
            <person name="Leveau J.H."/>
        </authorList>
    </citation>
    <scope>NUCLEOTIDE SEQUENCE [LARGE SCALE GENOMIC DNA]</scope>
    <source>
        <strain evidence="2 3">Ter331</strain>
    </source>
</reference>
<reference evidence="2 3" key="5">
    <citation type="journal article" date="2011" name="ISME J.">
        <title>Dual transcriptional profiling of a bacterial/fungal confrontation: Collimonas fungivorans versus Aspergillus niger.</title>
        <authorList>
            <person name="Mela F."/>
            <person name="Fritsche K."/>
            <person name="de Boer W."/>
            <person name="van Veen J.A."/>
            <person name="de Graaff L.H."/>
            <person name="van den Berg M."/>
            <person name="Leveau J.H."/>
        </authorList>
    </citation>
    <scope>NUCLEOTIDE SEQUENCE [LARGE SCALE GENOMIC DNA]</scope>
    <source>
        <strain evidence="2 3">Ter331</strain>
    </source>
</reference>
<dbReference type="KEGG" id="cfu:CFU_0476"/>
<evidence type="ECO:0000256" key="1">
    <source>
        <dbReference type="SAM" id="MobiDB-lite"/>
    </source>
</evidence>
<reference evidence="3" key="6">
    <citation type="submission" date="2011-05" db="EMBL/GenBank/DDBJ databases">
        <title>Complete sequence of Collimonas fungivorans Ter331.</title>
        <authorList>
            <person name="Leveau J.H."/>
        </authorList>
    </citation>
    <scope>NUCLEOTIDE SEQUENCE [LARGE SCALE GENOMIC DNA]</scope>
    <source>
        <strain evidence="3">Ter331</strain>
    </source>
</reference>
<name>G0AGI3_COLFT</name>
<evidence type="ECO:0000313" key="2">
    <source>
        <dbReference type="EMBL" id="AEK60313.1"/>
    </source>
</evidence>
<evidence type="ECO:0000313" key="3">
    <source>
        <dbReference type="Proteomes" id="UP000008392"/>
    </source>
</evidence>
<dbReference type="STRING" id="1005048.CFU_0476"/>